<keyword evidence="2 5" id="KW-0479">Metal-binding</keyword>
<dbReference type="GO" id="GO:0030246">
    <property type="term" value="F:carbohydrate binding"/>
    <property type="evidence" value="ECO:0007669"/>
    <property type="project" value="InterPro"/>
</dbReference>
<comment type="caution">
    <text evidence="8">The sequence shown here is derived from an EMBL/GenBank/DDBJ whole genome shotgun (WGS) entry which is preliminary data.</text>
</comment>
<dbReference type="Proteomes" id="UP000293162">
    <property type="component" value="Unassembled WGS sequence"/>
</dbReference>
<dbReference type="PROSITE" id="PS51007">
    <property type="entry name" value="CYTC"/>
    <property type="match status" value="1"/>
</dbReference>
<dbReference type="InterPro" id="IPR008979">
    <property type="entry name" value="Galactose-bd-like_sf"/>
</dbReference>
<evidence type="ECO:0000256" key="3">
    <source>
        <dbReference type="ARBA" id="ARBA00022729"/>
    </source>
</evidence>
<dbReference type="InterPro" id="IPR011429">
    <property type="entry name" value="Cyt_c_Planctomycete-type"/>
</dbReference>
<evidence type="ECO:0000256" key="2">
    <source>
        <dbReference type="ARBA" id="ARBA00022723"/>
    </source>
</evidence>
<sequence length="913" mass="105896">MNSQRFTWISLLAAVLIAAASVYHFTREKISYNEEIRPIFNKKCIVCHGGVKKSGGFSLLFREEALAKAKSGKFAIIPHDAANSELVKRLKTHDTEARMPLEAEPLSNEEISKIEKWINEGANWEDHWSYIKPDASISPPNISDNWVKNDIDKFVLDKLNQEGLKHSPETDKTTLLRRLSLDLIGLPPTIEETQAFLKDSSSNAYEKQVERLLKSPHFGERWATMWLDLARYADSKGYEKDLDRSIWQYRDWIIRAYNDDMPFDQFTINQLAGDLLPKSNDITAKDIENRLIATAFHRNTMANDEGGTNDEEFRNMALLDRVSTTWEVWQGTTMACVQCHSHPYDPFRHKEFYQSFAFFNNTQDRDLYNDKPLLKTYSAEKEKEVKKLLTWLKNVEKNPTPISPNIPLDKQKQDYLKRMGVYRIEAEDFDSASRHIELWNNQKTIMQTTDGAYTVYEDVDLTNITKVTYGYQSGAENLFIEMRLGSSEGELISRVETKCSEETVNDGWSRWKDYTTSSGSVKPTNGVHDVYLVYKKGKNFWTDLIHLDWIDFHSKRPLKNNFPKAFSDSLDKLAKIESITTPVIMEMMPSRARKTHVFIRGNWMVHGEEVKPAIPGSLPDMKNYPNNRLGFAEWLVNKENPLTARVMVNRYWEQLFGNGIVESLEDFGTMGAKPTHPELLDWLAVQFRDKQQWSVKKLLKLMVMSATYRQSEIVDKELLEKDPRNLLLARGPRVRLSSEQIRDQALFVSQLLNKEMYGPSVRPPNPTDNSWRNEPEKNLFRRAVYTYWRRTNPYPSMITFDSPQRNVCTSRRIRTNTPLQALTTLNDTVYYAAAQHIALKMKEVPGHRVEEKLRVGYQYLFQKAPSPNKTQLLYQLYQETLLDLRKKQKQEAELGALTLTANAMMNLDEFLTK</sequence>
<reference evidence="8 9" key="1">
    <citation type="submission" date="2019-02" db="EMBL/GenBank/DDBJ databases">
        <title>Bacterial novel species Emticicia sp. 17J42-9 isolated from soil.</title>
        <authorList>
            <person name="Jung H.-Y."/>
        </authorList>
    </citation>
    <scope>NUCLEOTIDE SEQUENCE [LARGE SCALE GENOMIC DNA]</scope>
    <source>
        <strain evidence="8 9">17J42-9</strain>
    </source>
</reference>
<keyword evidence="9" id="KW-1185">Reference proteome</keyword>
<dbReference type="EMBL" id="SEWF01000069">
    <property type="protein sequence ID" value="RYU92837.1"/>
    <property type="molecule type" value="Genomic_DNA"/>
</dbReference>
<dbReference type="SUPFAM" id="SSF49785">
    <property type="entry name" value="Galactose-binding domain-like"/>
    <property type="match status" value="1"/>
</dbReference>
<dbReference type="GO" id="GO:0046872">
    <property type="term" value="F:metal ion binding"/>
    <property type="evidence" value="ECO:0007669"/>
    <property type="project" value="UniProtKB-KW"/>
</dbReference>
<protein>
    <submittedName>
        <fullName evidence="8">DUF1553 domain-containing protein</fullName>
    </submittedName>
</protein>
<gene>
    <name evidence="8" type="ORF">EWM59_25080</name>
</gene>
<keyword evidence="4 5" id="KW-0408">Iron</keyword>
<dbReference type="InterPro" id="IPR009056">
    <property type="entry name" value="Cyt_c-like_dom"/>
</dbReference>
<dbReference type="SMART" id="SM00606">
    <property type="entry name" value="CBD_IV"/>
    <property type="match status" value="1"/>
</dbReference>
<dbReference type="OrthoDB" id="1384247at2"/>
<dbReference type="InterPro" id="IPR022655">
    <property type="entry name" value="DUF1553"/>
</dbReference>
<dbReference type="CDD" id="cd04084">
    <property type="entry name" value="CBM6_xylanase-like"/>
    <property type="match status" value="1"/>
</dbReference>
<dbReference type="PROSITE" id="PS51175">
    <property type="entry name" value="CBM6"/>
    <property type="match status" value="1"/>
</dbReference>
<dbReference type="AlphaFoldDB" id="A0A4Q5LTM0"/>
<dbReference type="InterPro" id="IPR005084">
    <property type="entry name" value="CBM6"/>
</dbReference>
<accession>A0A4Q5LTM0</accession>
<dbReference type="InterPro" id="IPR011444">
    <property type="entry name" value="DUF1549"/>
</dbReference>
<evidence type="ECO:0000256" key="5">
    <source>
        <dbReference type="PROSITE-ProRule" id="PRU00433"/>
    </source>
</evidence>
<organism evidence="8 9">
    <name type="scientific">Emticicia agri</name>
    <dbReference type="NCBI Taxonomy" id="2492393"/>
    <lineage>
        <taxon>Bacteria</taxon>
        <taxon>Pseudomonadati</taxon>
        <taxon>Bacteroidota</taxon>
        <taxon>Cytophagia</taxon>
        <taxon>Cytophagales</taxon>
        <taxon>Leadbetterellaceae</taxon>
        <taxon>Emticicia</taxon>
    </lineage>
</organism>
<evidence type="ECO:0000313" key="8">
    <source>
        <dbReference type="EMBL" id="RYU92837.1"/>
    </source>
</evidence>
<dbReference type="Pfam" id="PF03422">
    <property type="entry name" value="CBM_6"/>
    <property type="match status" value="1"/>
</dbReference>
<evidence type="ECO:0000256" key="4">
    <source>
        <dbReference type="ARBA" id="ARBA00023004"/>
    </source>
</evidence>
<keyword evidence="1 5" id="KW-0349">Heme</keyword>
<evidence type="ECO:0000259" key="7">
    <source>
        <dbReference type="PROSITE" id="PS51175"/>
    </source>
</evidence>
<dbReference type="GO" id="GO:0020037">
    <property type="term" value="F:heme binding"/>
    <property type="evidence" value="ECO:0007669"/>
    <property type="project" value="InterPro"/>
</dbReference>
<dbReference type="PANTHER" id="PTHR35889">
    <property type="entry name" value="CYCLOINULO-OLIGOSACCHARIDE FRUCTANOTRANSFERASE-RELATED"/>
    <property type="match status" value="1"/>
</dbReference>
<evidence type="ECO:0000259" key="6">
    <source>
        <dbReference type="PROSITE" id="PS51007"/>
    </source>
</evidence>
<dbReference type="Pfam" id="PF07587">
    <property type="entry name" value="PSD1"/>
    <property type="match status" value="1"/>
</dbReference>
<evidence type="ECO:0000256" key="1">
    <source>
        <dbReference type="ARBA" id="ARBA00022617"/>
    </source>
</evidence>
<dbReference type="Pfam" id="PF07583">
    <property type="entry name" value="PSCyt2"/>
    <property type="match status" value="1"/>
</dbReference>
<dbReference type="RefSeq" id="WP_130023985.1">
    <property type="nucleotide sequence ID" value="NZ_SEWF01000069.1"/>
</dbReference>
<dbReference type="InterPro" id="IPR006584">
    <property type="entry name" value="Cellulose-bd_IV"/>
</dbReference>
<dbReference type="SUPFAM" id="SSF46626">
    <property type="entry name" value="Cytochrome c"/>
    <property type="match status" value="1"/>
</dbReference>
<dbReference type="GO" id="GO:0009055">
    <property type="term" value="F:electron transfer activity"/>
    <property type="evidence" value="ECO:0007669"/>
    <property type="project" value="InterPro"/>
</dbReference>
<dbReference type="Pfam" id="PF07635">
    <property type="entry name" value="PSCyt1"/>
    <property type="match status" value="1"/>
</dbReference>
<keyword evidence="3" id="KW-0732">Signal</keyword>
<feature type="domain" description="CBM6" evidence="7">
    <location>
        <begin position="422"/>
        <end position="553"/>
    </location>
</feature>
<evidence type="ECO:0000313" key="9">
    <source>
        <dbReference type="Proteomes" id="UP000293162"/>
    </source>
</evidence>
<dbReference type="Gene3D" id="2.60.120.260">
    <property type="entry name" value="Galactose-binding domain-like"/>
    <property type="match status" value="1"/>
</dbReference>
<feature type="domain" description="Cytochrome c" evidence="6">
    <location>
        <begin position="31"/>
        <end position="122"/>
    </location>
</feature>
<name>A0A4Q5LTM0_9BACT</name>
<dbReference type="PANTHER" id="PTHR35889:SF3">
    <property type="entry name" value="F-BOX DOMAIN-CONTAINING PROTEIN"/>
    <property type="match status" value="1"/>
</dbReference>
<dbReference type="InterPro" id="IPR036909">
    <property type="entry name" value="Cyt_c-like_dom_sf"/>
</dbReference>
<proteinExistence type="predicted"/>